<protein>
    <submittedName>
        <fullName evidence="1">Uncharacterized protein</fullName>
    </submittedName>
</protein>
<comment type="caution">
    <text evidence="1">The sequence shown here is derived from an EMBL/GenBank/DDBJ whole genome shotgun (WGS) entry which is preliminary data.</text>
</comment>
<reference evidence="1 2" key="1">
    <citation type="submission" date="2023-03" db="EMBL/GenBank/DDBJ databases">
        <title>WGS of Gossypium arboreum.</title>
        <authorList>
            <person name="Yu D."/>
        </authorList>
    </citation>
    <scope>NUCLEOTIDE SEQUENCE [LARGE SCALE GENOMIC DNA]</scope>
    <source>
        <tissue evidence="1">Leaf</tissue>
    </source>
</reference>
<evidence type="ECO:0000313" key="1">
    <source>
        <dbReference type="EMBL" id="KAK5784396.1"/>
    </source>
</evidence>
<name>A0ABR0N1G6_GOSAR</name>
<gene>
    <name evidence="1" type="ORF">PVK06_038919</name>
</gene>
<dbReference type="Proteomes" id="UP001358586">
    <property type="component" value="Chromosome 11"/>
</dbReference>
<proteinExistence type="predicted"/>
<accession>A0ABR0N1G6</accession>
<dbReference type="EMBL" id="JARKNE010000011">
    <property type="protein sequence ID" value="KAK5784396.1"/>
    <property type="molecule type" value="Genomic_DNA"/>
</dbReference>
<keyword evidence="2" id="KW-1185">Reference proteome</keyword>
<evidence type="ECO:0000313" key="2">
    <source>
        <dbReference type="Proteomes" id="UP001358586"/>
    </source>
</evidence>
<sequence>MDVLALLDLVREDECAITTLPRIVAAKKTLKRLRVKGSTHDTKLRQLSPLTQQALQSIALILLRSRLEQVVENNWLKVKESSWEEKLKSQEQRHLSELECLCQSSEDALRKYQEDKKKNLTEALPILRSNLVLHVEVVVGPLNLSRVNFNYLQKVTPNFLNFNIYNLEGKD</sequence>
<organism evidence="1 2">
    <name type="scientific">Gossypium arboreum</name>
    <name type="common">Tree cotton</name>
    <name type="synonym">Gossypium nanking</name>
    <dbReference type="NCBI Taxonomy" id="29729"/>
    <lineage>
        <taxon>Eukaryota</taxon>
        <taxon>Viridiplantae</taxon>
        <taxon>Streptophyta</taxon>
        <taxon>Embryophyta</taxon>
        <taxon>Tracheophyta</taxon>
        <taxon>Spermatophyta</taxon>
        <taxon>Magnoliopsida</taxon>
        <taxon>eudicotyledons</taxon>
        <taxon>Gunneridae</taxon>
        <taxon>Pentapetalae</taxon>
        <taxon>rosids</taxon>
        <taxon>malvids</taxon>
        <taxon>Malvales</taxon>
        <taxon>Malvaceae</taxon>
        <taxon>Malvoideae</taxon>
        <taxon>Gossypium</taxon>
    </lineage>
</organism>